<organism evidence="3 5">
    <name type="scientific">Rotaria magnacalcarata</name>
    <dbReference type="NCBI Taxonomy" id="392030"/>
    <lineage>
        <taxon>Eukaryota</taxon>
        <taxon>Metazoa</taxon>
        <taxon>Spiralia</taxon>
        <taxon>Gnathifera</taxon>
        <taxon>Rotifera</taxon>
        <taxon>Eurotatoria</taxon>
        <taxon>Bdelloidea</taxon>
        <taxon>Philodinida</taxon>
        <taxon>Philodinidae</taxon>
        <taxon>Rotaria</taxon>
    </lineage>
</organism>
<proteinExistence type="predicted"/>
<feature type="compositionally biased region" description="Low complexity" evidence="1">
    <location>
        <begin position="45"/>
        <end position="58"/>
    </location>
</feature>
<feature type="compositionally biased region" description="Basic residues" evidence="1">
    <location>
        <begin position="81"/>
        <end position="94"/>
    </location>
</feature>
<sequence>MTNGTAKFERMTKEEKLRFCQDLIKQAANLTKSSDISSGIYSTESRSSLSDGIRSSSKSSKRPPSPSGTLSKKTKSGTLSHKNKSKSHTKSSVP</sequence>
<evidence type="ECO:0000256" key="1">
    <source>
        <dbReference type="SAM" id="MobiDB-lite"/>
    </source>
</evidence>
<dbReference type="EMBL" id="CAJOBH010005795">
    <property type="protein sequence ID" value="CAF4035894.1"/>
    <property type="molecule type" value="Genomic_DNA"/>
</dbReference>
<feature type="non-terminal residue" evidence="3">
    <location>
        <position position="94"/>
    </location>
</feature>
<dbReference type="EMBL" id="CAJOBJ010004529">
    <property type="protein sequence ID" value="CAF4003430.1"/>
    <property type="molecule type" value="Genomic_DNA"/>
</dbReference>
<name>A0A8S2P5S9_9BILA</name>
<evidence type="ECO:0000313" key="3">
    <source>
        <dbReference type="EMBL" id="CAF4035894.1"/>
    </source>
</evidence>
<accession>A0A8S2P5S9</accession>
<dbReference type="Proteomes" id="UP000681720">
    <property type="component" value="Unassembled WGS sequence"/>
</dbReference>
<reference evidence="3" key="1">
    <citation type="submission" date="2021-02" db="EMBL/GenBank/DDBJ databases">
        <authorList>
            <person name="Nowell W R."/>
        </authorList>
    </citation>
    <scope>NUCLEOTIDE SEQUENCE</scope>
</reference>
<dbReference type="Proteomes" id="UP000676336">
    <property type="component" value="Unassembled WGS sequence"/>
</dbReference>
<dbReference type="EMBL" id="CAJOBI010268566">
    <property type="protein sequence ID" value="CAF5133737.1"/>
    <property type="molecule type" value="Genomic_DNA"/>
</dbReference>
<comment type="caution">
    <text evidence="3">The sequence shown here is derived from an EMBL/GenBank/DDBJ whole genome shotgun (WGS) entry which is preliminary data.</text>
</comment>
<evidence type="ECO:0000313" key="5">
    <source>
        <dbReference type="Proteomes" id="UP000681967"/>
    </source>
</evidence>
<evidence type="ECO:0000313" key="4">
    <source>
        <dbReference type="EMBL" id="CAF5133737.1"/>
    </source>
</evidence>
<dbReference type="Proteomes" id="UP000681967">
    <property type="component" value="Unassembled WGS sequence"/>
</dbReference>
<dbReference type="AlphaFoldDB" id="A0A8S2P5S9"/>
<feature type="compositionally biased region" description="Polar residues" evidence="1">
    <location>
        <begin position="34"/>
        <end position="44"/>
    </location>
</feature>
<protein>
    <submittedName>
        <fullName evidence="3">Uncharacterized protein</fullName>
    </submittedName>
</protein>
<feature type="compositionally biased region" description="Polar residues" evidence="1">
    <location>
        <begin position="68"/>
        <end position="79"/>
    </location>
</feature>
<evidence type="ECO:0000313" key="2">
    <source>
        <dbReference type="EMBL" id="CAF4003430.1"/>
    </source>
</evidence>
<feature type="region of interest" description="Disordered" evidence="1">
    <location>
        <begin position="34"/>
        <end position="94"/>
    </location>
</feature>
<gene>
    <name evidence="3" type="ORF">BYL167_LOCUS15599</name>
    <name evidence="2" type="ORF">GIL414_LOCUS11893</name>
    <name evidence="4" type="ORF">SMN809_LOCUS63085</name>
</gene>